<keyword evidence="1" id="KW-0040">ANK repeat</keyword>
<feature type="repeat" description="ANK" evidence="1">
    <location>
        <begin position="34"/>
        <end position="67"/>
    </location>
</feature>
<dbReference type="Gene3D" id="1.25.40.20">
    <property type="entry name" value="Ankyrin repeat-containing domain"/>
    <property type="match status" value="1"/>
</dbReference>
<gene>
    <name evidence="2" type="ORF">UCRPC4_g02178</name>
</gene>
<evidence type="ECO:0000313" key="3">
    <source>
        <dbReference type="Proteomes" id="UP000053317"/>
    </source>
</evidence>
<reference evidence="2 3" key="2">
    <citation type="submission" date="2015-05" db="EMBL/GenBank/DDBJ databases">
        <authorList>
            <person name="Morales-Cruz A."/>
            <person name="Amrine K.C."/>
            <person name="Cantu D."/>
        </authorList>
    </citation>
    <scope>NUCLEOTIDE SEQUENCE [LARGE SCALE GENOMIC DNA]</scope>
    <source>
        <strain evidence="2">UCRPC4</strain>
    </source>
</reference>
<dbReference type="PROSITE" id="PS50297">
    <property type="entry name" value="ANK_REP_REGION"/>
    <property type="match status" value="1"/>
</dbReference>
<dbReference type="Proteomes" id="UP000053317">
    <property type="component" value="Unassembled WGS sequence"/>
</dbReference>
<proteinExistence type="predicted"/>
<organism evidence="2 3">
    <name type="scientific">Phaeomoniella chlamydospora</name>
    <name type="common">Phaeoacremonium chlamydosporum</name>
    <dbReference type="NCBI Taxonomy" id="158046"/>
    <lineage>
        <taxon>Eukaryota</taxon>
        <taxon>Fungi</taxon>
        <taxon>Dikarya</taxon>
        <taxon>Ascomycota</taxon>
        <taxon>Pezizomycotina</taxon>
        <taxon>Eurotiomycetes</taxon>
        <taxon>Chaetothyriomycetidae</taxon>
        <taxon>Phaeomoniellales</taxon>
        <taxon>Phaeomoniellaceae</taxon>
        <taxon>Phaeomoniella</taxon>
    </lineage>
</organism>
<evidence type="ECO:0000313" key="2">
    <source>
        <dbReference type="EMBL" id="KKY24957.1"/>
    </source>
</evidence>
<keyword evidence="3" id="KW-1185">Reference proteome</keyword>
<name>A0A0G2EQA2_PHACM</name>
<dbReference type="EMBL" id="LCWF01000053">
    <property type="protein sequence ID" value="KKY24957.1"/>
    <property type="molecule type" value="Genomic_DNA"/>
</dbReference>
<dbReference type="AlphaFoldDB" id="A0A0G2EQA2"/>
<dbReference type="OrthoDB" id="19174at2759"/>
<sequence length="219" mass="24109">MSQSNPFLLAADNSPALRTLLEQDRSLAASQDAHGYSLLHAAASYNHLDLLRSLVTQFGVDINMKDEDGETCLFVVESVDAAKCLVEELYIDTSITNDEGQTAEQKIAEEDDFPEVAEYIRLKSALSGASAAANGTTITEAPLSLPRNIKVDIGTMSEAPINGDGEVQEPNPEFRRRIEELAAREDFNTEAGQRELRDLVTDAIKEVNNDEREVRRRLG</sequence>
<dbReference type="PROSITE" id="PS50088">
    <property type="entry name" value="ANK_REPEAT"/>
    <property type="match status" value="1"/>
</dbReference>
<comment type="caution">
    <text evidence="2">The sequence shown here is derived from an EMBL/GenBank/DDBJ whole genome shotgun (WGS) entry which is preliminary data.</text>
</comment>
<dbReference type="Pfam" id="PF13637">
    <property type="entry name" value="Ank_4"/>
    <property type="match status" value="1"/>
</dbReference>
<evidence type="ECO:0000256" key="1">
    <source>
        <dbReference type="PROSITE-ProRule" id="PRU00023"/>
    </source>
</evidence>
<dbReference type="InterPro" id="IPR036770">
    <property type="entry name" value="Ankyrin_rpt-contain_sf"/>
</dbReference>
<reference evidence="2 3" key="1">
    <citation type="submission" date="2015-05" db="EMBL/GenBank/DDBJ databases">
        <title>Distinctive expansion of gene families associated with plant cell wall degradation and secondary metabolism in the genomes of grapevine trunk pathogens.</title>
        <authorList>
            <person name="Lawrence D.P."/>
            <person name="Travadon R."/>
            <person name="Rolshausen P.E."/>
            <person name="Baumgartner K."/>
        </authorList>
    </citation>
    <scope>NUCLEOTIDE SEQUENCE [LARGE SCALE GENOMIC DNA]</scope>
    <source>
        <strain evidence="2">UCRPC4</strain>
    </source>
</reference>
<dbReference type="SUPFAM" id="SSF48403">
    <property type="entry name" value="Ankyrin repeat"/>
    <property type="match status" value="1"/>
</dbReference>
<accession>A0A0G2EQA2</accession>
<dbReference type="InterPro" id="IPR002110">
    <property type="entry name" value="Ankyrin_rpt"/>
</dbReference>
<protein>
    <submittedName>
        <fullName evidence="2">Putative ankyrin repeat containing protein</fullName>
    </submittedName>
</protein>